<keyword evidence="2" id="KW-1185">Reference proteome</keyword>
<comment type="caution">
    <text evidence="1">The sequence shown here is derived from an EMBL/GenBank/DDBJ whole genome shotgun (WGS) entry which is preliminary data.</text>
</comment>
<proteinExistence type="predicted"/>
<dbReference type="EMBL" id="QNVT01000011">
    <property type="protein sequence ID" value="REC61912.1"/>
    <property type="molecule type" value="Genomic_DNA"/>
</dbReference>
<protein>
    <submittedName>
        <fullName evidence="1">Uncharacterized protein</fullName>
    </submittedName>
</protein>
<dbReference type="Proteomes" id="UP000256686">
    <property type="component" value="Unassembled WGS sequence"/>
</dbReference>
<dbReference type="AlphaFoldDB" id="A0A3D9C8T7"/>
<reference evidence="2" key="1">
    <citation type="submission" date="2018-06" db="EMBL/GenBank/DDBJ databases">
        <authorList>
            <person name="Lum Nde A."/>
            <person name="Hugo C."/>
        </authorList>
    </citation>
    <scope>NUCLEOTIDE SEQUENCE [LARGE SCALE GENOMIC DNA]</scope>
    <source>
        <strain evidence="2">1_F178</strain>
    </source>
</reference>
<name>A0A3D9C8T7_9FLAO</name>
<evidence type="ECO:0000313" key="1">
    <source>
        <dbReference type="EMBL" id="REC61912.1"/>
    </source>
</evidence>
<organism evidence="1 2">
    <name type="scientific">Chryseobacterium pennae</name>
    <dbReference type="NCBI Taxonomy" id="2258962"/>
    <lineage>
        <taxon>Bacteria</taxon>
        <taxon>Pseudomonadati</taxon>
        <taxon>Bacteroidota</taxon>
        <taxon>Flavobacteriia</taxon>
        <taxon>Flavobacteriales</taxon>
        <taxon>Weeksellaceae</taxon>
        <taxon>Chryseobacterium group</taxon>
        <taxon>Chryseobacterium</taxon>
    </lineage>
</organism>
<accession>A0A3D9C8T7</accession>
<sequence>MEAGSFLSAKELLKSFLINGLFFPMILKISIEDTKFHSAGGVAKIQRIFDGVVGNIPQPTTFRSTPQ</sequence>
<evidence type="ECO:0000313" key="2">
    <source>
        <dbReference type="Proteomes" id="UP000256686"/>
    </source>
</evidence>
<gene>
    <name evidence="1" type="ORF">DRF65_12855</name>
</gene>